<evidence type="ECO:0000313" key="1">
    <source>
        <dbReference type="EMBL" id="GFO33315.1"/>
    </source>
</evidence>
<comment type="caution">
    <text evidence="1">The sequence shown here is derived from an EMBL/GenBank/DDBJ whole genome shotgun (WGS) entry which is preliminary data.</text>
</comment>
<dbReference type="Proteomes" id="UP000735302">
    <property type="component" value="Unassembled WGS sequence"/>
</dbReference>
<accession>A0AAV4CMX5</accession>
<dbReference type="AlphaFoldDB" id="A0AAV4CMX5"/>
<organism evidence="1 2">
    <name type="scientific">Plakobranchus ocellatus</name>
    <dbReference type="NCBI Taxonomy" id="259542"/>
    <lineage>
        <taxon>Eukaryota</taxon>
        <taxon>Metazoa</taxon>
        <taxon>Spiralia</taxon>
        <taxon>Lophotrochozoa</taxon>
        <taxon>Mollusca</taxon>
        <taxon>Gastropoda</taxon>
        <taxon>Heterobranchia</taxon>
        <taxon>Euthyneura</taxon>
        <taxon>Panpulmonata</taxon>
        <taxon>Sacoglossa</taxon>
        <taxon>Placobranchoidea</taxon>
        <taxon>Plakobranchidae</taxon>
        <taxon>Plakobranchus</taxon>
    </lineage>
</organism>
<sequence>MEKFEDVEDTAIFINKVLTWWKILNVKSQYMDVRKNDHLQAAIGDPNDERLETILNFGNMALQMARKQGKRQKQLTRDTAQAIFHTCNGLISLCRHLLSTSHQYVLLGQFSTDPLEKEFSKLHQGSGGTYFVNVQQIVEKTNINKAKLLLNLKTDIMYDEPGHACSNCDFAIESDEKACEAVDSLEILESSVPTETKSVLVYIAGYVTRKDTSRTNLDRHHFILRSTDNTPTPLTGVASKHRWTGHVSGQFSASSSSTLSKIWCAENPSAT</sequence>
<keyword evidence="2" id="KW-1185">Reference proteome</keyword>
<protein>
    <submittedName>
        <fullName evidence="1">Transposable element p transposase</fullName>
    </submittedName>
</protein>
<proteinExistence type="predicted"/>
<dbReference type="EMBL" id="BLXT01006766">
    <property type="protein sequence ID" value="GFO33315.1"/>
    <property type="molecule type" value="Genomic_DNA"/>
</dbReference>
<evidence type="ECO:0000313" key="2">
    <source>
        <dbReference type="Proteomes" id="UP000735302"/>
    </source>
</evidence>
<name>A0AAV4CMX5_9GAST</name>
<gene>
    <name evidence="1" type="ORF">PoB_005982000</name>
</gene>
<reference evidence="1 2" key="1">
    <citation type="journal article" date="2021" name="Elife">
        <title>Chloroplast acquisition without the gene transfer in kleptoplastic sea slugs, Plakobranchus ocellatus.</title>
        <authorList>
            <person name="Maeda T."/>
            <person name="Takahashi S."/>
            <person name="Yoshida T."/>
            <person name="Shimamura S."/>
            <person name="Takaki Y."/>
            <person name="Nagai Y."/>
            <person name="Toyoda A."/>
            <person name="Suzuki Y."/>
            <person name="Arimoto A."/>
            <person name="Ishii H."/>
            <person name="Satoh N."/>
            <person name="Nishiyama T."/>
            <person name="Hasebe M."/>
            <person name="Maruyama T."/>
            <person name="Minagawa J."/>
            <person name="Obokata J."/>
            <person name="Shigenobu S."/>
        </authorList>
    </citation>
    <scope>NUCLEOTIDE SEQUENCE [LARGE SCALE GENOMIC DNA]</scope>
</reference>